<dbReference type="AlphaFoldDB" id="A0A2T2N722"/>
<protein>
    <submittedName>
        <fullName evidence="7">MFS general substrate transporter</fullName>
    </submittedName>
</protein>
<dbReference type="PROSITE" id="PS50850">
    <property type="entry name" value="MFS"/>
    <property type="match status" value="1"/>
</dbReference>
<dbReference type="Gene3D" id="1.20.1250.20">
    <property type="entry name" value="MFS general substrate transporter like domains"/>
    <property type="match status" value="1"/>
</dbReference>
<organism evidence="7 8">
    <name type="scientific">Corynespora cassiicola Philippines</name>
    <dbReference type="NCBI Taxonomy" id="1448308"/>
    <lineage>
        <taxon>Eukaryota</taxon>
        <taxon>Fungi</taxon>
        <taxon>Dikarya</taxon>
        <taxon>Ascomycota</taxon>
        <taxon>Pezizomycotina</taxon>
        <taxon>Dothideomycetes</taxon>
        <taxon>Pleosporomycetidae</taxon>
        <taxon>Pleosporales</taxon>
        <taxon>Corynesporascaceae</taxon>
        <taxon>Corynespora</taxon>
    </lineage>
</organism>
<feature type="domain" description="Major facilitator superfamily (MFS) profile" evidence="6">
    <location>
        <begin position="30"/>
        <end position="195"/>
    </location>
</feature>
<keyword evidence="3 5" id="KW-1133">Transmembrane helix</keyword>
<proteinExistence type="predicted"/>
<evidence type="ECO:0000256" key="5">
    <source>
        <dbReference type="SAM" id="Phobius"/>
    </source>
</evidence>
<feature type="transmembrane region" description="Helical" evidence="5">
    <location>
        <begin position="123"/>
        <end position="144"/>
    </location>
</feature>
<dbReference type="PANTHER" id="PTHR23501">
    <property type="entry name" value="MAJOR FACILITATOR SUPERFAMILY"/>
    <property type="match status" value="1"/>
</dbReference>
<name>A0A2T2N722_CORCC</name>
<evidence type="ECO:0000313" key="7">
    <source>
        <dbReference type="EMBL" id="PSN61251.1"/>
    </source>
</evidence>
<dbReference type="GO" id="GO:0022857">
    <property type="term" value="F:transmembrane transporter activity"/>
    <property type="evidence" value="ECO:0007669"/>
    <property type="project" value="InterPro"/>
</dbReference>
<evidence type="ECO:0000256" key="1">
    <source>
        <dbReference type="ARBA" id="ARBA00004141"/>
    </source>
</evidence>
<comment type="subcellular location">
    <subcellularLocation>
        <location evidence="1">Membrane</location>
        <topology evidence="1">Multi-pass membrane protein</topology>
    </subcellularLocation>
</comment>
<dbReference type="InterPro" id="IPR020846">
    <property type="entry name" value="MFS_dom"/>
</dbReference>
<dbReference type="OrthoDB" id="440553at2759"/>
<keyword evidence="4 5" id="KW-0472">Membrane</keyword>
<dbReference type="InterPro" id="IPR036259">
    <property type="entry name" value="MFS_trans_sf"/>
</dbReference>
<keyword evidence="2 5" id="KW-0812">Transmembrane</keyword>
<evidence type="ECO:0000313" key="8">
    <source>
        <dbReference type="Proteomes" id="UP000240883"/>
    </source>
</evidence>
<dbReference type="EMBL" id="KZ678145">
    <property type="protein sequence ID" value="PSN61251.1"/>
    <property type="molecule type" value="Genomic_DNA"/>
</dbReference>
<feature type="transmembrane region" description="Helical" evidence="5">
    <location>
        <begin position="156"/>
        <end position="178"/>
    </location>
</feature>
<dbReference type="Proteomes" id="UP000240883">
    <property type="component" value="Unassembled WGS sequence"/>
</dbReference>
<dbReference type="PANTHER" id="PTHR23501:SF43">
    <property type="entry name" value="MULTIDRUG TRANSPORTER, PUTATIVE (AFU_ORTHOLOGUE AFUA_6G03040)-RELATED"/>
    <property type="match status" value="1"/>
</dbReference>
<evidence type="ECO:0000256" key="4">
    <source>
        <dbReference type="ARBA" id="ARBA00023136"/>
    </source>
</evidence>
<dbReference type="STRING" id="1448308.A0A2T2N722"/>
<accession>A0A2T2N722</accession>
<dbReference type="Pfam" id="PF07690">
    <property type="entry name" value="MFS_1"/>
    <property type="match status" value="1"/>
</dbReference>
<dbReference type="InterPro" id="IPR011701">
    <property type="entry name" value="MFS"/>
</dbReference>
<gene>
    <name evidence="7" type="ORF">BS50DRAFT_504814</name>
</gene>
<feature type="transmembrane region" description="Helical" evidence="5">
    <location>
        <begin position="38"/>
        <end position="65"/>
    </location>
</feature>
<dbReference type="GO" id="GO:0005886">
    <property type="term" value="C:plasma membrane"/>
    <property type="evidence" value="ECO:0007669"/>
    <property type="project" value="TreeGrafter"/>
</dbReference>
<evidence type="ECO:0000256" key="2">
    <source>
        <dbReference type="ARBA" id="ARBA00022692"/>
    </source>
</evidence>
<dbReference type="SUPFAM" id="SSF103473">
    <property type="entry name" value="MFS general substrate transporter"/>
    <property type="match status" value="1"/>
</dbReference>
<reference evidence="7 8" key="1">
    <citation type="journal article" date="2018" name="Front. Microbiol.">
        <title>Genome-Wide Analysis of Corynespora cassiicola Leaf Fall Disease Putative Effectors.</title>
        <authorList>
            <person name="Lopez D."/>
            <person name="Ribeiro S."/>
            <person name="Label P."/>
            <person name="Fumanal B."/>
            <person name="Venisse J.S."/>
            <person name="Kohler A."/>
            <person name="de Oliveira R.R."/>
            <person name="Labutti K."/>
            <person name="Lipzen A."/>
            <person name="Lail K."/>
            <person name="Bauer D."/>
            <person name="Ohm R.A."/>
            <person name="Barry K.W."/>
            <person name="Spatafora J."/>
            <person name="Grigoriev I.V."/>
            <person name="Martin F.M."/>
            <person name="Pujade-Renaud V."/>
        </authorList>
    </citation>
    <scope>NUCLEOTIDE SEQUENCE [LARGE SCALE GENOMIC DNA]</scope>
    <source>
        <strain evidence="7 8">Philippines</strain>
    </source>
</reference>
<sequence length="195" mass="21337">MAAHSEDINTSLKLPEKYAFESKDGETSNYLTGLKLHIVTFGLCLGLYLVNLEMNIISTFLIAITNSLRRFDQSRWILTTGFIIIWAKLRDVFGRKTCSLTTMAIFTIFSGACGAAQNMTQLIIFLAFQKIGAAGGFALAIVIIQEMVPKDRYPGYGALMAADMALATLSGPLFGGIISSNSTWKWTSAKSCVRL</sequence>
<keyword evidence="8" id="KW-1185">Reference proteome</keyword>
<evidence type="ECO:0000256" key="3">
    <source>
        <dbReference type="ARBA" id="ARBA00022989"/>
    </source>
</evidence>
<evidence type="ECO:0000259" key="6">
    <source>
        <dbReference type="PROSITE" id="PS50850"/>
    </source>
</evidence>